<dbReference type="STRING" id="351607.Acel_1020"/>
<accession>A0LTN3</accession>
<gene>
    <name evidence="5" type="ordered locus">Acel_1020</name>
</gene>
<evidence type="ECO:0000256" key="3">
    <source>
        <dbReference type="ARBA" id="ARBA00022750"/>
    </source>
</evidence>
<keyword evidence="2 5" id="KW-0645">Protease</keyword>
<dbReference type="CDD" id="cd00518">
    <property type="entry name" value="H2MP"/>
    <property type="match status" value="1"/>
</dbReference>
<dbReference type="Gene3D" id="3.40.50.1450">
    <property type="entry name" value="HybD-like"/>
    <property type="match status" value="1"/>
</dbReference>
<evidence type="ECO:0000256" key="2">
    <source>
        <dbReference type="ARBA" id="ARBA00022670"/>
    </source>
</evidence>
<keyword evidence="4" id="KW-0378">Hydrolase</keyword>
<proteinExistence type="inferred from homology"/>
<keyword evidence="3" id="KW-0064">Aspartyl protease</keyword>
<evidence type="ECO:0000313" key="6">
    <source>
        <dbReference type="Proteomes" id="UP000008221"/>
    </source>
</evidence>
<evidence type="ECO:0000256" key="1">
    <source>
        <dbReference type="ARBA" id="ARBA00006814"/>
    </source>
</evidence>
<dbReference type="EMBL" id="CP000481">
    <property type="protein sequence ID" value="ABK52793.1"/>
    <property type="molecule type" value="Genomic_DNA"/>
</dbReference>
<dbReference type="eggNOG" id="COG0680">
    <property type="taxonomic scope" value="Bacteria"/>
</dbReference>
<dbReference type="KEGG" id="ace:Acel_1020"/>
<protein>
    <submittedName>
        <fullName evidence="5">Hydrogenase maturation protease</fullName>
    </submittedName>
</protein>
<dbReference type="HOGENOM" id="CLU_099037_2_1_11"/>
<evidence type="ECO:0000256" key="4">
    <source>
        <dbReference type="ARBA" id="ARBA00022801"/>
    </source>
</evidence>
<dbReference type="PANTHER" id="PTHR30302">
    <property type="entry name" value="HYDROGENASE 1 MATURATION PROTEASE"/>
    <property type="match status" value="1"/>
</dbReference>
<keyword evidence="6" id="KW-1185">Reference proteome</keyword>
<dbReference type="Pfam" id="PF01750">
    <property type="entry name" value="HycI"/>
    <property type="match status" value="1"/>
</dbReference>
<evidence type="ECO:0000313" key="5">
    <source>
        <dbReference type="EMBL" id="ABK52793.1"/>
    </source>
</evidence>
<dbReference type="InParanoid" id="A0LTN3"/>
<dbReference type="PANTHER" id="PTHR30302:SF1">
    <property type="entry name" value="HYDROGENASE 2 MATURATION PROTEASE"/>
    <property type="match status" value="1"/>
</dbReference>
<dbReference type="AlphaFoldDB" id="A0LTN3"/>
<dbReference type="SUPFAM" id="SSF53163">
    <property type="entry name" value="HybD-like"/>
    <property type="match status" value="1"/>
</dbReference>
<dbReference type="Proteomes" id="UP000008221">
    <property type="component" value="Chromosome"/>
</dbReference>
<dbReference type="GO" id="GO:0016485">
    <property type="term" value="P:protein processing"/>
    <property type="evidence" value="ECO:0007669"/>
    <property type="project" value="TreeGrafter"/>
</dbReference>
<dbReference type="InterPro" id="IPR000671">
    <property type="entry name" value="Peptidase_A31"/>
</dbReference>
<dbReference type="RefSeq" id="WP_011719856.1">
    <property type="nucleotide sequence ID" value="NC_008578.1"/>
</dbReference>
<reference evidence="5 6" key="1">
    <citation type="journal article" date="2009" name="Genome Res.">
        <title>Complete genome of the cellulolytic thermophile Acidothermus cellulolyticus 11B provides insights into its ecophysiological and evolutionary adaptations.</title>
        <authorList>
            <person name="Barabote R.D."/>
            <person name="Xie G."/>
            <person name="Leu D.H."/>
            <person name="Normand P."/>
            <person name="Necsulea A."/>
            <person name="Daubin V."/>
            <person name="Medigue C."/>
            <person name="Adney W.S."/>
            <person name="Xu X.C."/>
            <person name="Lapidus A."/>
            <person name="Parales R.E."/>
            <person name="Detter C."/>
            <person name="Pujic P."/>
            <person name="Bruce D."/>
            <person name="Lavire C."/>
            <person name="Challacombe J.F."/>
            <person name="Brettin T.S."/>
            <person name="Berry A.M."/>
        </authorList>
    </citation>
    <scope>NUCLEOTIDE SEQUENCE [LARGE SCALE GENOMIC DNA]</scope>
    <source>
        <strain evidence="6">ATCC 43068 / DSM 8971 / 11B</strain>
    </source>
</reference>
<dbReference type="GO" id="GO:0008047">
    <property type="term" value="F:enzyme activator activity"/>
    <property type="evidence" value="ECO:0007669"/>
    <property type="project" value="InterPro"/>
</dbReference>
<sequence>MSRRRVVVAGCGNPFRGDDQVGLAVAERLAGRREPGLRVVSAAGDVTGVLDAFLSAVVDEAILVDAVHAPLPAGTVIRSDADAATDFGRHAGSSTHAFGVPELLDIAGVLGCLPRRVVIYGVVGSAFALGQPMSPAVAAQVDHVAALVSREATWALRSDSAAAAAGGAGWEGVVGCTSGH</sequence>
<name>A0LTN3_ACIC1</name>
<organism evidence="5 6">
    <name type="scientific">Acidothermus cellulolyticus (strain ATCC 43068 / DSM 8971 / 11B)</name>
    <dbReference type="NCBI Taxonomy" id="351607"/>
    <lineage>
        <taxon>Bacteria</taxon>
        <taxon>Bacillati</taxon>
        <taxon>Actinomycetota</taxon>
        <taxon>Actinomycetes</taxon>
        <taxon>Acidothermales</taxon>
        <taxon>Acidothermaceae</taxon>
        <taxon>Acidothermus</taxon>
    </lineage>
</organism>
<dbReference type="InterPro" id="IPR023430">
    <property type="entry name" value="Pept_HybD-like_dom_sf"/>
</dbReference>
<dbReference type="NCBIfam" id="TIGR00072">
    <property type="entry name" value="hydrog_prot"/>
    <property type="match status" value="1"/>
</dbReference>
<dbReference type="GO" id="GO:0004190">
    <property type="term" value="F:aspartic-type endopeptidase activity"/>
    <property type="evidence" value="ECO:0007669"/>
    <property type="project" value="UniProtKB-KW"/>
</dbReference>
<dbReference type="OrthoDB" id="164170at2"/>
<comment type="similarity">
    <text evidence="1">Belongs to the peptidase A31 family.</text>
</comment>